<proteinExistence type="predicted"/>
<evidence type="ECO:0000313" key="2">
    <source>
        <dbReference type="EMBL" id="CAB5225869.1"/>
    </source>
</evidence>
<protein>
    <submittedName>
        <fullName evidence="1">Uncharacterized protein</fullName>
    </submittedName>
</protein>
<dbReference type="EMBL" id="LR796599">
    <property type="protein sequence ID" value="CAB4153509.1"/>
    <property type="molecule type" value="Genomic_DNA"/>
</dbReference>
<accession>A0A6J5NDG9</accession>
<organism evidence="1">
    <name type="scientific">uncultured Caudovirales phage</name>
    <dbReference type="NCBI Taxonomy" id="2100421"/>
    <lineage>
        <taxon>Viruses</taxon>
        <taxon>Duplodnaviria</taxon>
        <taxon>Heunggongvirae</taxon>
        <taxon>Uroviricota</taxon>
        <taxon>Caudoviricetes</taxon>
        <taxon>Peduoviridae</taxon>
        <taxon>Maltschvirus</taxon>
        <taxon>Maltschvirus maltsch</taxon>
    </lineage>
</organism>
<dbReference type="EMBL" id="LR798359">
    <property type="protein sequence ID" value="CAB5225869.1"/>
    <property type="molecule type" value="Genomic_DNA"/>
</dbReference>
<reference evidence="1" key="1">
    <citation type="submission" date="2020-04" db="EMBL/GenBank/DDBJ databases">
        <authorList>
            <person name="Chiriac C."/>
            <person name="Salcher M."/>
            <person name="Ghai R."/>
            <person name="Kavagutti S V."/>
        </authorList>
    </citation>
    <scope>NUCLEOTIDE SEQUENCE</scope>
</reference>
<sequence length="429" mass="43814">MAIASLTLRNTKGTALTFTEMDNNLSNLSVANTDITAGGVTSNIGPVTGLTIANTTSVGSYLSGRTLTIEQRQGLSTLTAGGTTSAGVQAITIANTSTIGASLSSGTLSIRTLTAISSVSEDPNPTLSGNLIMGTNRLIGPLNGNVEAYLSGTAGAFNVDGSKFRLGTASPGTVNILGRGASTLTLTNEGSGTPAYVTIEGGATGNVTLSAGTGTNSNVVLITKTLNVGQYNQELIINSRGSADLVLKTHDTDLEQGNIRLTQGTNANIQLNPNGTGQVVSRGNVVAASGKFFVGDGSKLTNVSPTTLTANLNGNGQTLQNIVFDQYREKIANVGPLTGTITLNANTAPVQTAGTTGNITINTANLSNFLAGESVTLILRHNGSNRTLTSDIKFINSNKTLGGNVATTDVVTIFYDGVDYLGAVAQYRT</sequence>
<name>A0A6J5NDG9_9CAUD</name>
<evidence type="ECO:0000313" key="1">
    <source>
        <dbReference type="EMBL" id="CAB4153509.1"/>
    </source>
</evidence>
<gene>
    <name evidence="1" type="ORF">UFOVP640_3</name>
    <name evidence="2" type="ORF">UFOVP759_7</name>
</gene>